<name>A0A822ZHX4_NELNU</name>
<comment type="caution">
    <text evidence="1">The sequence shown here is derived from an EMBL/GenBank/DDBJ whole genome shotgun (WGS) entry which is preliminary data.</text>
</comment>
<sequence length="49" mass="5445">MVCLCYEAYDYVVDASSHRPHSISIPSTLTIARISQKVSQNSVSKLKAF</sequence>
<dbReference type="EMBL" id="DUZY01000007">
    <property type="protein sequence ID" value="DAD44477.1"/>
    <property type="molecule type" value="Genomic_DNA"/>
</dbReference>
<dbReference type="AlphaFoldDB" id="A0A822ZHX4"/>
<evidence type="ECO:0000313" key="1">
    <source>
        <dbReference type="EMBL" id="DAD44477.1"/>
    </source>
</evidence>
<gene>
    <name evidence="1" type="ORF">HUJ06_002707</name>
    <name evidence="2" type="ORF">HUJ06_002708</name>
</gene>
<organism evidence="1 3">
    <name type="scientific">Nelumbo nucifera</name>
    <name type="common">Sacred lotus</name>
    <dbReference type="NCBI Taxonomy" id="4432"/>
    <lineage>
        <taxon>Eukaryota</taxon>
        <taxon>Viridiplantae</taxon>
        <taxon>Streptophyta</taxon>
        <taxon>Embryophyta</taxon>
        <taxon>Tracheophyta</taxon>
        <taxon>Spermatophyta</taxon>
        <taxon>Magnoliopsida</taxon>
        <taxon>Proteales</taxon>
        <taxon>Nelumbonaceae</taxon>
        <taxon>Nelumbo</taxon>
    </lineage>
</organism>
<dbReference type="EMBL" id="DUZY01000007">
    <property type="protein sequence ID" value="DAD44478.1"/>
    <property type="molecule type" value="Genomic_DNA"/>
</dbReference>
<evidence type="ECO:0000313" key="3">
    <source>
        <dbReference type="Proteomes" id="UP000607653"/>
    </source>
</evidence>
<dbReference type="Proteomes" id="UP000607653">
    <property type="component" value="Unassembled WGS sequence"/>
</dbReference>
<accession>A0A822ZHX4</accession>
<proteinExistence type="predicted"/>
<evidence type="ECO:0000313" key="2">
    <source>
        <dbReference type="EMBL" id="DAD44478.1"/>
    </source>
</evidence>
<reference evidence="1 3" key="1">
    <citation type="journal article" date="2020" name="Mol. Biol. Evol.">
        <title>Distinct Expression and Methylation Patterns for Genes with Different Fates following a Single Whole-Genome Duplication in Flowering Plants.</title>
        <authorList>
            <person name="Shi T."/>
            <person name="Rahmani R.S."/>
            <person name="Gugger P.F."/>
            <person name="Wang M."/>
            <person name="Li H."/>
            <person name="Zhang Y."/>
            <person name="Li Z."/>
            <person name="Wang Q."/>
            <person name="Van de Peer Y."/>
            <person name="Marchal K."/>
            <person name="Chen J."/>
        </authorList>
    </citation>
    <scope>NUCLEOTIDE SEQUENCE [LARGE SCALE GENOMIC DNA]</scope>
    <source>
        <tissue evidence="1">Leaf</tissue>
    </source>
</reference>
<protein>
    <submittedName>
        <fullName evidence="1">Uncharacterized protein</fullName>
    </submittedName>
</protein>
<keyword evidence="3" id="KW-1185">Reference proteome</keyword>